<dbReference type="OrthoDB" id="2991206at2759"/>
<gene>
    <name evidence="2" type="ORF">D9756_007672</name>
</gene>
<reference evidence="2 3" key="1">
    <citation type="journal article" date="2020" name="ISME J.">
        <title>Uncovering the hidden diversity of litter-decomposition mechanisms in mushroom-forming fungi.</title>
        <authorList>
            <person name="Floudas D."/>
            <person name="Bentzer J."/>
            <person name="Ahren D."/>
            <person name="Johansson T."/>
            <person name="Persson P."/>
            <person name="Tunlid A."/>
        </authorList>
    </citation>
    <scope>NUCLEOTIDE SEQUENCE [LARGE SCALE GENOMIC DNA]</scope>
    <source>
        <strain evidence="2 3">CBS 146.42</strain>
    </source>
</reference>
<evidence type="ECO:0000313" key="3">
    <source>
        <dbReference type="Proteomes" id="UP000559027"/>
    </source>
</evidence>
<organism evidence="2 3">
    <name type="scientific">Leucocoprinus leucothites</name>
    <dbReference type="NCBI Taxonomy" id="201217"/>
    <lineage>
        <taxon>Eukaryota</taxon>
        <taxon>Fungi</taxon>
        <taxon>Dikarya</taxon>
        <taxon>Basidiomycota</taxon>
        <taxon>Agaricomycotina</taxon>
        <taxon>Agaricomycetes</taxon>
        <taxon>Agaricomycetidae</taxon>
        <taxon>Agaricales</taxon>
        <taxon>Agaricineae</taxon>
        <taxon>Agaricaceae</taxon>
        <taxon>Leucocoprinus</taxon>
    </lineage>
</organism>
<comment type="caution">
    <text evidence="2">The sequence shown here is derived from an EMBL/GenBank/DDBJ whole genome shotgun (WGS) entry which is preliminary data.</text>
</comment>
<protein>
    <submittedName>
        <fullName evidence="2">Uncharacterized protein</fullName>
    </submittedName>
</protein>
<dbReference type="Proteomes" id="UP000559027">
    <property type="component" value="Unassembled WGS sequence"/>
</dbReference>
<feature type="compositionally biased region" description="Basic and acidic residues" evidence="1">
    <location>
        <begin position="1"/>
        <end position="20"/>
    </location>
</feature>
<evidence type="ECO:0000256" key="1">
    <source>
        <dbReference type="SAM" id="MobiDB-lite"/>
    </source>
</evidence>
<accession>A0A8H5D255</accession>
<sequence length="466" mass="51161">MSFADRVKGLINGGKERDASSAEQEDAIDKPVQMDEAAESRISLSTRHVEGRYTDNTVPNADLDAEASAGLLTHDSDAVMEDVEEEKIGWQGQKKRSTWKCCGLNLKSPSTMLGLAALFALIFSAYKLLSWAFYEPPPPVKGLEHLPEFSTSLGCHSASYLYNDTHTLTLDAAIHPERFDHGVDFRGGAVGTITVTSASSDSSNVRYQITLRSNDKDLVQKSIIKMPALDSDGRLFNSMSIITMPHAPKDNPGACLRYDVKMFVPPSLKKLHLGSHTHTHIKFDENAKIKLEGLFVTLFTNDEGNIIQSSSSIKADKLSLQLTRGWIVGDVAVVDETDLTTQRGDGVLHVDVYPEPPKDKNPEVVSLDTTTGAGRTNVVIHSNKGARRPIDATHISSRNGPMEFTYKDSGFGGLLAVDAKELEGIGMEKLDASEVQEDEQWNYYVGSKDGKDRVRVNSRGWVGLYF</sequence>
<evidence type="ECO:0000313" key="2">
    <source>
        <dbReference type="EMBL" id="KAF5351729.1"/>
    </source>
</evidence>
<name>A0A8H5D255_9AGAR</name>
<dbReference type="AlphaFoldDB" id="A0A8H5D255"/>
<keyword evidence="3" id="KW-1185">Reference proteome</keyword>
<feature type="region of interest" description="Disordered" evidence="1">
    <location>
        <begin position="1"/>
        <end position="35"/>
    </location>
</feature>
<dbReference type="EMBL" id="JAACJO010000012">
    <property type="protein sequence ID" value="KAF5351729.1"/>
    <property type="molecule type" value="Genomic_DNA"/>
</dbReference>
<proteinExistence type="predicted"/>